<dbReference type="Pfam" id="PF13432">
    <property type="entry name" value="TPR_16"/>
    <property type="match status" value="3"/>
</dbReference>
<dbReference type="InterPro" id="IPR019734">
    <property type="entry name" value="TPR_rpt"/>
</dbReference>
<keyword evidence="3" id="KW-0175">Coiled coil</keyword>
<dbReference type="Proteomes" id="UP001431776">
    <property type="component" value="Unassembled WGS sequence"/>
</dbReference>
<dbReference type="RefSeq" id="WP_349244424.1">
    <property type="nucleotide sequence ID" value="NZ_JASCXX010000008.1"/>
</dbReference>
<evidence type="ECO:0000313" key="6">
    <source>
        <dbReference type="EMBL" id="MDI6449015.1"/>
    </source>
</evidence>
<evidence type="ECO:0000256" key="3">
    <source>
        <dbReference type="SAM" id="Coils"/>
    </source>
</evidence>
<dbReference type="PANTHER" id="PTHR45586:SF1">
    <property type="entry name" value="LIPOPOLYSACCHARIDE ASSEMBLY PROTEIN B"/>
    <property type="match status" value="1"/>
</dbReference>
<evidence type="ECO:0000256" key="2">
    <source>
        <dbReference type="ARBA" id="ARBA00022803"/>
    </source>
</evidence>
<name>A0AAW6TWK5_9BACT</name>
<keyword evidence="1" id="KW-0677">Repeat</keyword>
<organism evidence="6 7">
    <name type="scientific">Anaerobaca lacustris</name>
    <dbReference type="NCBI Taxonomy" id="3044600"/>
    <lineage>
        <taxon>Bacteria</taxon>
        <taxon>Pseudomonadati</taxon>
        <taxon>Planctomycetota</taxon>
        <taxon>Phycisphaerae</taxon>
        <taxon>Sedimentisphaerales</taxon>
        <taxon>Anaerobacaceae</taxon>
        <taxon>Anaerobaca</taxon>
    </lineage>
</organism>
<sequence>MSLERRACLSFLLVLIVLGPASAAVKVWQEPLTLPTYRLEAPDVNPRFYTNESYQGAQKRVYPYAMQDGVTNIREEQTYTALYLENEYIKLCILPEVGGRLFYATDKTNNYEIFYRQNVVKPALIGMLGAWISGGIEWCVFHHHRDTTHMPVDYTLAENADGSKTIWFGETERRHRMKWLIGVTLYPGRSHVEATVKLFNRTAQPHSVLYWANVAVHVDDTYQVIFPPSVTAATYHSKNDFIHWPIGAGRFRGTDYQGVDLSWWKNHPEPVSFFAWDLQEDFMGGYDHGRQAGVVHVANHHVVCGAKLWEWGPGPRGRMWDKILTDEDGPYAELMVGAFSDNQPDYSWIKPYEVKTFQQCWYPIRAIGGFKNANLDAAVNLERTDDGKVRLGFNTTAPHKRARVLLTASGQTILDETIAIGPAQPFLTEVAAPEGVDVTDLRVSLLAASGQELIAYRPVEHQRDSQLPEPVKNPPAPTDVQTIEELYLTGLRIEQIHNPRVDPFDYYEEALRRDPNDMRTNTIVGVNYNRRGLYAEAEEHLRRAVTRLSADYTRPGNTEALFHLGVALRAQGKLDEAYEAFHRSTWDHAFHSAGYHQLAELSCGRGDWAMAIEQIDKSLTTNTVNTKARNLKAAALRNQGDLKQALAIVQAVLASDPLDFLAMNELALIQTALGQRRRAANTLERLERTMQRNVQAYLELATDYMGWGLWDEAVEVLGRAARDKTDAAGRYPLVYYYLGYIHQRNGNVDAARKLFSQAQAMPADYCFPFRHESIAALTAAIECDPDDARAAYYLGNALYEVQPERAIAQWERAAQLDSGLSGAHRNLGWAYYRTADDVPKAIASYERAVACRSDDARLFAELDHLYELGNVDPARRLEILQKHHATVIKRNDSFQCLIAAMVLTGHYDRAVSYLANHHFHVREGGGEIRDVYVDAHLLRGVERLKGDEPAKALEDFLAAAEYPENLSIGRPRNDPRAAQFAYYTAQAHEALGDAEKATAFYEQSAAQSGARWAPEARFYRGMSMRKLGREEQATEIFEELIRTGTERIERDEEVDFFAKFGEQQARQARLASAHYIQGLGYLGSGRIEAARSAFGEAARLNVSHVWARAQLAMLP</sequence>
<proteinExistence type="predicted"/>
<dbReference type="InterPro" id="IPR011990">
    <property type="entry name" value="TPR-like_helical_dom_sf"/>
</dbReference>
<keyword evidence="7" id="KW-1185">Reference proteome</keyword>
<keyword evidence="2" id="KW-0802">TPR repeat</keyword>
<feature type="signal peptide" evidence="4">
    <location>
        <begin position="1"/>
        <end position="23"/>
    </location>
</feature>
<comment type="caution">
    <text evidence="6">The sequence shown here is derived from an EMBL/GenBank/DDBJ whole genome shotgun (WGS) entry which is preliminary data.</text>
</comment>
<dbReference type="InterPro" id="IPR033396">
    <property type="entry name" value="DUF5107"/>
</dbReference>
<reference evidence="6" key="1">
    <citation type="submission" date="2023-05" db="EMBL/GenBank/DDBJ databases">
        <title>Anaerotaeda fermentans gen. nov., sp. nov., a novel anaerobic planctomycete of the new family within the order Sedimentisphaerales isolated from Taman Peninsula, Russia.</title>
        <authorList>
            <person name="Khomyakova M.A."/>
            <person name="Merkel A.Y."/>
            <person name="Slobodkin A.I."/>
        </authorList>
    </citation>
    <scope>NUCLEOTIDE SEQUENCE</scope>
    <source>
        <strain evidence="6">M17dextr</strain>
    </source>
</reference>
<dbReference type="InterPro" id="IPR051012">
    <property type="entry name" value="CellSynth/LPSAsmb/PSIAsmb"/>
</dbReference>
<evidence type="ECO:0000256" key="1">
    <source>
        <dbReference type="ARBA" id="ARBA00022737"/>
    </source>
</evidence>
<dbReference type="EMBL" id="JASCXX010000008">
    <property type="protein sequence ID" value="MDI6449015.1"/>
    <property type="molecule type" value="Genomic_DNA"/>
</dbReference>
<evidence type="ECO:0000256" key="4">
    <source>
        <dbReference type="SAM" id="SignalP"/>
    </source>
</evidence>
<evidence type="ECO:0000313" key="7">
    <source>
        <dbReference type="Proteomes" id="UP001431776"/>
    </source>
</evidence>
<feature type="coiled-coil region" evidence="3">
    <location>
        <begin position="669"/>
        <end position="696"/>
    </location>
</feature>
<feature type="chain" id="PRO_5043913667" evidence="4">
    <location>
        <begin position="24"/>
        <end position="1115"/>
    </location>
</feature>
<dbReference type="AlphaFoldDB" id="A0AAW6TWK5"/>
<keyword evidence="4" id="KW-0732">Signal</keyword>
<feature type="domain" description="DUF5107" evidence="5">
    <location>
        <begin position="60"/>
        <end position="363"/>
    </location>
</feature>
<dbReference type="SUPFAM" id="SSF48452">
    <property type="entry name" value="TPR-like"/>
    <property type="match status" value="2"/>
</dbReference>
<protein>
    <submittedName>
        <fullName evidence="6">DUF5107 domain-containing protein</fullName>
    </submittedName>
</protein>
<evidence type="ECO:0000259" key="5">
    <source>
        <dbReference type="Pfam" id="PF17128"/>
    </source>
</evidence>
<gene>
    <name evidence="6" type="ORF">QJ522_08170</name>
</gene>
<dbReference type="SMART" id="SM00028">
    <property type="entry name" value="TPR"/>
    <property type="match status" value="12"/>
</dbReference>
<dbReference type="Pfam" id="PF13174">
    <property type="entry name" value="TPR_6"/>
    <property type="match status" value="1"/>
</dbReference>
<dbReference type="Gene3D" id="1.25.40.10">
    <property type="entry name" value="Tetratricopeptide repeat domain"/>
    <property type="match status" value="4"/>
</dbReference>
<dbReference type="PANTHER" id="PTHR45586">
    <property type="entry name" value="TPR REPEAT-CONTAINING PROTEIN PA4667"/>
    <property type="match status" value="1"/>
</dbReference>
<dbReference type="Pfam" id="PF17128">
    <property type="entry name" value="DUF5107"/>
    <property type="match status" value="1"/>
</dbReference>
<accession>A0AAW6TWK5</accession>